<dbReference type="PANTHER" id="PTHR38467:SF1">
    <property type="entry name" value="CONJUGATIVE TRANSFER: ASSEMBLY"/>
    <property type="match status" value="1"/>
</dbReference>
<feature type="domain" description="TraG P-loop" evidence="1">
    <location>
        <begin position="14"/>
        <end position="175"/>
    </location>
</feature>
<dbReference type="InterPro" id="IPR053155">
    <property type="entry name" value="F-pilin_assembly_TraC"/>
</dbReference>
<evidence type="ECO:0000313" key="3">
    <source>
        <dbReference type="Proteomes" id="UP000029644"/>
    </source>
</evidence>
<evidence type="ECO:0000259" key="1">
    <source>
        <dbReference type="Pfam" id="PF19044"/>
    </source>
</evidence>
<comment type="caution">
    <text evidence="2">The sequence shown here is derived from an EMBL/GenBank/DDBJ whole genome shotgun (WGS) entry which is preliminary data.</text>
</comment>
<accession>A0A090WC61</accession>
<proteinExistence type="predicted"/>
<dbReference type="InterPro" id="IPR043964">
    <property type="entry name" value="P-loop_TraG"/>
</dbReference>
<dbReference type="Pfam" id="PF19044">
    <property type="entry name" value="P-loop_TraG"/>
    <property type="match status" value="1"/>
</dbReference>
<dbReference type="Gene3D" id="3.40.50.300">
    <property type="entry name" value="P-loop containing nucleotide triphosphate hydrolases"/>
    <property type="match status" value="1"/>
</dbReference>
<dbReference type="PANTHER" id="PTHR38467">
    <property type="match status" value="1"/>
</dbReference>
<gene>
    <name evidence="2" type="ORF">JCM19300_2037</name>
</gene>
<reference evidence="2 3" key="1">
    <citation type="journal article" date="2014" name="Genome Announc.">
        <title>Draft Genome Sequences of Marine Flavobacterium Algibacter lectus Strains SS8 and NR4.</title>
        <authorList>
            <person name="Takatani N."/>
            <person name="Nakanishi M."/>
            <person name="Meirelles P."/>
            <person name="Mino S."/>
            <person name="Suda W."/>
            <person name="Oshima K."/>
            <person name="Hattori M."/>
            <person name="Ohkuma M."/>
            <person name="Hosokawa M."/>
            <person name="Miyashita K."/>
            <person name="Thompson F.L."/>
            <person name="Niwa A."/>
            <person name="Sawabe T."/>
            <person name="Sawabe T."/>
        </authorList>
    </citation>
    <scope>NUCLEOTIDE SEQUENCE [LARGE SCALE GENOMIC DNA]</scope>
    <source>
        <strain evidence="2 3">JCM 19300</strain>
    </source>
</reference>
<dbReference type="SUPFAM" id="SSF52540">
    <property type="entry name" value="P-loop containing nucleoside triphosphate hydrolases"/>
    <property type="match status" value="1"/>
</dbReference>
<dbReference type="EMBL" id="BBNQ01000040">
    <property type="protein sequence ID" value="GAL65142.1"/>
    <property type="molecule type" value="Genomic_DNA"/>
</dbReference>
<protein>
    <submittedName>
        <fullName evidence="2">Conjugative transposon protein TraG</fullName>
    </submittedName>
</protein>
<dbReference type="InterPro" id="IPR027417">
    <property type="entry name" value="P-loop_NTPase"/>
</dbReference>
<name>A0A090WC61_9FLAO</name>
<dbReference type="AlphaFoldDB" id="A0A090WC61"/>
<organism evidence="2 3">
    <name type="scientific">Algibacter lectus</name>
    <dbReference type="NCBI Taxonomy" id="221126"/>
    <lineage>
        <taxon>Bacteria</taxon>
        <taxon>Pseudomonadati</taxon>
        <taxon>Bacteroidota</taxon>
        <taxon>Flavobacteriia</taxon>
        <taxon>Flavobacteriales</taxon>
        <taxon>Flavobacteriaceae</taxon>
        <taxon>Algibacter</taxon>
    </lineage>
</organism>
<dbReference type="Proteomes" id="UP000029644">
    <property type="component" value="Unassembled WGS sequence"/>
</dbReference>
<evidence type="ECO:0000313" key="2">
    <source>
        <dbReference type="EMBL" id="GAL65142.1"/>
    </source>
</evidence>
<sequence length="177" mass="20533">MLKLIKSAIQRTIWKNRAEKGIILFDEFAKQLKFENVLESVEFYYQAIRKQNGAIGIILQSINQLPNNSTSASILENTQVIYSLNNEKGYDELVKRLNLSSHDLNQLKSIKNNLSGPRKYTEMFIKIGKESNIFRLEVPKEVYAAYLTDGRENEDIMKLYEAHHDMQKAIIQFTSKN</sequence>